<sequence>MRFREFSYLDDVDELVVCLPETCVPPAGLLNEGQWIGSGKADWMMRVDAANPAIPLQRHVHIARARHVRAKNQQASWNQDGTRHDKGSFNASVGAQKVVQDLARSALGLDVGAILEQRVPPQSMLLESAAEIGKTITIYMVMTNEDSAT</sequence>
<comment type="caution">
    <text evidence="1">The sequence shown here is derived from an EMBL/GenBank/DDBJ whole genome shotgun (WGS) entry which is preliminary data.</text>
</comment>
<dbReference type="InterPro" id="IPR045947">
    <property type="entry name" value="DUF6367"/>
</dbReference>
<dbReference type="Pfam" id="PF19894">
    <property type="entry name" value="DUF6367"/>
    <property type="match status" value="1"/>
</dbReference>
<dbReference type="Proteomes" id="UP001501627">
    <property type="component" value="Unassembled WGS sequence"/>
</dbReference>
<dbReference type="RefSeq" id="WP_139182757.1">
    <property type="nucleotide sequence ID" value="NZ_BAABBP010000008.1"/>
</dbReference>
<reference evidence="2" key="1">
    <citation type="journal article" date="2019" name="Int. J. Syst. Evol. Microbiol.">
        <title>The Global Catalogue of Microorganisms (GCM) 10K type strain sequencing project: providing services to taxonomists for standard genome sequencing and annotation.</title>
        <authorList>
            <consortium name="The Broad Institute Genomics Platform"/>
            <consortium name="The Broad Institute Genome Sequencing Center for Infectious Disease"/>
            <person name="Wu L."/>
            <person name="Ma J."/>
        </authorList>
    </citation>
    <scope>NUCLEOTIDE SEQUENCE [LARGE SCALE GENOMIC DNA]</scope>
    <source>
        <strain evidence="2">JCM 17561</strain>
    </source>
</reference>
<name>A0ABP7R000_9BURK</name>
<organism evidence="1 2">
    <name type="scientific">Comamonas faecalis</name>
    <dbReference type="NCBI Taxonomy" id="1387849"/>
    <lineage>
        <taxon>Bacteria</taxon>
        <taxon>Pseudomonadati</taxon>
        <taxon>Pseudomonadota</taxon>
        <taxon>Betaproteobacteria</taxon>
        <taxon>Burkholderiales</taxon>
        <taxon>Comamonadaceae</taxon>
        <taxon>Comamonas</taxon>
    </lineage>
</organism>
<protein>
    <submittedName>
        <fullName evidence="1">Uncharacterized protein</fullName>
    </submittedName>
</protein>
<accession>A0ABP7R000</accession>
<gene>
    <name evidence="1" type="ORF">GCM10022279_12150</name>
</gene>
<keyword evidence="2" id="KW-1185">Reference proteome</keyword>
<dbReference type="EMBL" id="BAABBP010000008">
    <property type="protein sequence ID" value="GAA3990591.1"/>
    <property type="molecule type" value="Genomic_DNA"/>
</dbReference>
<evidence type="ECO:0000313" key="1">
    <source>
        <dbReference type="EMBL" id="GAA3990591.1"/>
    </source>
</evidence>
<proteinExistence type="predicted"/>
<evidence type="ECO:0000313" key="2">
    <source>
        <dbReference type="Proteomes" id="UP001501627"/>
    </source>
</evidence>